<dbReference type="AlphaFoldDB" id="A0A2M7FE21"/>
<reference evidence="4" key="1">
    <citation type="submission" date="2017-09" db="EMBL/GenBank/DDBJ databases">
        <title>Depth-based differentiation of microbial function through sediment-hosted aquifers and enrichment of novel symbionts in the deep terrestrial subsurface.</title>
        <authorList>
            <person name="Probst A.J."/>
            <person name="Ladd B."/>
            <person name="Jarett J.K."/>
            <person name="Geller-Mcgrath D.E."/>
            <person name="Sieber C.M.K."/>
            <person name="Emerson J.B."/>
            <person name="Anantharaman K."/>
            <person name="Thomas B.C."/>
            <person name="Malmstrom R."/>
            <person name="Stieglmeier M."/>
            <person name="Klingl A."/>
            <person name="Woyke T."/>
            <person name="Ryan C.M."/>
            <person name="Banfield J.F."/>
        </authorList>
    </citation>
    <scope>NUCLEOTIDE SEQUENCE [LARGE SCALE GENOMIC DNA]</scope>
</reference>
<dbReference type="Proteomes" id="UP000228497">
    <property type="component" value="Unassembled WGS sequence"/>
</dbReference>
<evidence type="ECO:0000313" key="4">
    <source>
        <dbReference type="Proteomes" id="UP000228497"/>
    </source>
</evidence>
<dbReference type="PANTHER" id="PTHR30160:SF1">
    <property type="entry name" value="LIPOPOLYSACCHARIDE 1,2-N-ACETYLGLUCOSAMINETRANSFERASE-RELATED"/>
    <property type="match status" value="1"/>
</dbReference>
<dbReference type="Gene3D" id="3.40.50.2000">
    <property type="entry name" value="Glycogen Phosphorylase B"/>
    <property type="match status" value="1"/>
</dbReference>
<dbReference type="GO" id="GO:0009244">
    <property type="term" value="P:lipopolysaccharide core region biosynthetic process"/>
    <property type="evidence" value="ECO:0007669"/>
    <property type="project" value="TreeGrafter"/>
</dbReference>
<proteinExistence type="predicted"/>
<dbReference type="InterPro" id="IPR051199">
    <property type="entry name" value="LPS_LOS_Heptosyltrfase"/>
</dbReference>
<keyword evidence="2" id="KW-0808">Transferase</keyword>
<sequence>VVYRPHSDKILRGGWNHLDTRLYEMYPHFCKVQASDMFIKPAENVRVLDKLSERFILVHTTGGDVTYRIYPYMDAIHDAFHGDYTIIQIGSEHDLKCKSDIDLRGKLEFSETALLMEHAAAAVVVDSFPAHLAGYLGTKVVVLFGPAPARVTQPKVRDPKDIILLEPNRLDACPLTTSCWGAPGIRPCSTPCIETIPPDVVVSSLGNLLGDYNG</sequence>
<dbReference type="GO" id="GO:0005829">
    <property type="term" value="C:cytosol"/>
    <property type="evidence" value="ECO:0007669"/>
    <property type="project" value="TreeGrafter"/>
</dbReference>
<protein>
    <recommendedName>
        <fullName evidence="5">Glycosyltransferase family 9 protein</fullName>
    </recommendedName>
</protein>
<dbReference type="PANTHER" id="PTHR30160">
    <property type="entry name" value="TETRAACYLDISACCHARIDE 4'-KINASE-RELATED"/>
    <property type="match status" value="1"/>
</dbReference>
<dbReference type="GO" id="GO:0008713">
    <property type="term" value="F:ADP-heptose-lipopolysaccharide heptosyltransferase activity"/>
    <property type="evidence" value="ECO:0007669"/>
    <property type="project" value="TreeGrafter"/>
</dbReference>
<accession>A0A2M7FE21</accession>
<comment type="caution">
    <text evidence="3">The sequence shown here is derived from an EMBL/GenBank/DDBJ whole genome shotgun (WGS) entry which is preliminary data.</text>
</comment>
<dbReference type="InterPro" id="IPR002201">
    <property type="entry name" value="Glyco_trans_9"/>
</dbReference>
<keyword evidence="1" id="KW-0328">Glycosyltransferase</keyword>
<name>A0A2M7FE21_9BACT</name>
<organism evidence="3 4">
    <name type="scientific">Candidatus Kaiserbacteria bacterium CG17_big_fil_post_rev_8_21_14_2_50_51_7</name>
    <dbReference type="NCBI Taxonomy" id="1974613"/>
    <lineage>
        <taxon>Bacteria</taxon>
        <taxon>Candidatus Kaiseribacteriota</taxon>
    </lineage>
</organism>
<dbReference type="SUPFAM" id="SSF53756">
    <property type="entry name" value="UDP-Glycosyltransferase/glycogen phosphorylase"/>
    <property type="match status" value="1"/>
</dbReference>
<evidence type="ECO:0000313" key="3">
    <source>
        <dbReference type="EMBL" id="PIV87271.1"/>
    </source>
</evidence>
<evidence type="ECO:0000256" key="1">
    <source>
        <dbReference type="ARBA" id="ARBA00022676"/>
    </source>
</evidence>
<dbReference type="EMBL" id="PFFD01000020">
    <property type="protein sequence ID" value="PIV87271.1"/>
    <property type="molecule type" value="Genomic_DNA"/>
</dbReference>
<dbReference type="Pfam" id="PF01075">
    <property type="entry name" value="Glyco_transf_9"/>
    <property type="match status" value="1"/>
</dbReference>
<evidence type="ECO:0008006" key="5">
    <source>
        <dbReference type="Google" id="ProtNLM"/>
    </source>
</evidence>
<feature type="non-terminal residue" evidence="3">
    <location>
        <position position="1"/>
    </location>
</feature>
<gene>
    <name evidence="3" type="ORF">COW49_00455</name>
</gene>
<evidence type="ECO:0000256" key="2">
    <source>
        <dbReference type="ARBA" id="ARBA00022679"/>
    </source>
</evidence>